<feature type="transmembrane region" description="Helical" evidence="1">
    <location>
        <begin position="7"/>
        <end position="26"/>
    </location>
</feature>
<keyword evidence="1" id="KW-1133">Transmembrane helix</keyword>
<feature type="transmembrane region" description="Helical" evidence="1">
    <location>
        <begin position="98"/>
        <end position="118"/>
    </location>
</feature>
<evidence type="ECO:0000256" key="1">
    <source>
        <dbReference type="SAM" id="Phobius"/>
    </source>
</evidence>
<gene>
    <name evidence="2" type="ORF">RBATCC27255_01450</name>
</gene>
<accession>A0A2N0UL27</accession>
<feature type="transmembrane region" description="Helical" evidence="1">
    <location>
        <begin position="147"/>
        <end position="167"/>
    </location>
</feature>
<keyword evidence="1" id="KW-0472">Membrane</keyword>
<feature type="transmembrane region" description="Helical" evidence="1">
    <location>
        <begin position="38"/>
        <end position="61"/>
    </location>
</feature>
<comment type="caution">
    <text evidence="2">The sequence shown here is derived from an EMBL/GenBank/DDBJ whole genome shotgun (WGS) entry which is preliminary data.</text>
</comment>
<evidence type="ECO:0000313" key="3">
    <source>
        <dbReference type="Proteomes" id="UP000233425"/>
    </source>
</evidence>
<keyword evidence="1" id="KW-0812">Transmembrane</keyword>
<sequence length="183" mass="20433">MKKQLMIFDFVCLGIGAIFLTFVAILQNCGISITNGSVIGIVITVLLFTLILLSTANVLGFDCTVSNITFLRPILLFIALYIFYCMPFMGFFGKSGNVWNNIMIASLGIMASRFFFYISKSAMAEKMVKSPFVYTKGAKKFSKAESFFKFFSVFIVAMTVAMIILNITTNDIDMTSVFSRSFK</sequence>
<proteinExistence type="predicted"/>
<organism evidence="2 3">
    <name type="scientific">Ruminococcus bromii</name>
    <dbReference type="NCBI Taxonomy" id="40518"/>
    <lineage>
        <taxon>Bacteria</taxon>
        <taxon>Bacillati</taxon>
        <taxon>Bacillota</taxon>
        <taxon>Clostridia</taxon>
        <taxon>Eubacteriales</taxon>
        <taxon>Oscillospiraceae</taxon>
        <taxon>Ruminococcus</taxon>
    </lineage>
</organism>
<protein>
    <submittedName>
        <fullName evidence="2">Uncharacterized protein</fullName>
    </submittedName>
</protein>
<keyword evidence="3" id="KW-1185">Reference proteome</keyword>
<evidence type="ECO:0000313" key="2">
    <source>
        <dbReference type="EMBL" id="PKD27686.1"/>
    </source>
</evidence>
<reference evidence="2" key="1">
    <citation type="journal article" date="2018" name="Environ. Microbiol.">
        <title>Sporulation capability and amylosome conservation among diverse human colonic and rumen isolates of the keystone starch-degrader Ruminococcus bromii.</title>
        <authorList>
            <person name="Mukhopadhya I."/>
            <person name="Morais S."/>
            <person name="Laverde-Gomez J."/>
            <person name="Sheridan P.O."/>
            <person name="Walker A.W."/>
            <person name="Kelly W."/>
            <person name="Klieve A.V."/>
            <person name="Ouwerkerk D."/>
            <person name="Duncan S.H."/>
            <person name="Louis P."/>
            <person name="Koropatkin N."/>
            <person name="Cockburn D."/>
            <person name="Kibler R."/>
            <person name="Cooper P.J."/>
            <person name="Sandoval C."/>
            <person name="Crost E."/>
            <person name="Juge N."/>
            <person name="Bayer E.A."/>
            <person name="Flint H.J."/>
        </authorList>
    </citation>
    <scope>NUCLEOTIDE SEQUENCE [LARGE SCALE GENOMIC DNA]</scope>
    <source>
        <strain evidence="2">ATCC 27255</strain>
    </source>
</reference>
<dbReference type="EMBL" id="NNSR01000069">
    <property type="protein sequence ID" value="PKD27686.1"/>
    <property type="molecule type" value="Genomic_DNA"/>
</dbReference>
<name>A0A2N0UL27_9FIRM</name>
<feature type="transmembrane region" description="Helical" evidence="1">
    <location>
        <begin position="73"/>
        <end position="92"/>
    </location>
</feature>
<dbReference type="AlphaFoldDB" id="A0A2N0UL27"/>
<dbReference type="RefSeq" id="WP_101029402.1">
    <property type="nucleotide sequence ID" value="NZ_CABMMZ010000069.1"/>
</dbReference>
<dbReference type="Proteomes" id="UP000233425">
    <property type="component" value="Unassembled WGS sequence"/>
</dbReference>